<comment type="caution">
    <text evidence="1">The sequence shown here is derived from an EMBL/GenBank/DDBJ whole genome shotgun (WGS) entry which is preliminary data.</text>
</comment>
<name>A0A0F9T053_9ZZZZ</name>
<evidence type="ECO:0000313" key="1">
    <source>
        <dbReference type="EMBL" id="KKN68197.1"/>
    </source>
</evidence>
<protein>
    <submittedName>
        <fullName evidence="1">Uncharacterized protein</fullName>
    </submittedName>
</protein>
<dbReference type="EMBL" id="LAZR01000456">
    <property type="protein sequence ID" value="KKN68197.1"/>
    <property type="molecule type" value="Genomic_DNA"/>
</dbReference>
<accession>A0A0F9T053</accession>
<organism evidence="1">
    <name type="scientific">marine sediment metagenome</name>
    <dbReference type="NCBI Taxonomy" id="412755"/>
    <lineage>
        <taxon>unclassified sequences</taxon>
        <taxon>metagenomes</taxon>
        <taxon>ecological metagenomes</taxon>
    </lineage>
</organism>
<dbReference type="AlphaFoldDB" id="A0A0F9T053"/>
<proteinExistence type="predicted"/>
<reference evidence="1" key="1">
    <citation type="journal article" date="2015" name="Nature">
        <title>Complex archaea that bridge the gap between prokaryotes and eukaryotes.</title>
        <authorList>
            <person name="Spang A."/>
            <person name="Saw J.H."/>
            <person name="Jorgensen S.L."/>
            <person name="Zaremba-Niedzwiedzka K."/>
            <person name="Martijn J."/>
            <person name="Lind A.E."/>
            <person name="van Eijk R."/>
            <person name="Schleper C."/>
            <person name="Guy L."/>
            <person name="Ettema T.J."/>
        </authorList>
    </citation>
    <scope>NUCLEOTIDE SEQUENCE</scope>
</reference>
<sequence>MKIDEKTGKKIPETPEEAFALWDENLSMKDKSHCCECERGILHSICMYYDSCQATSEENCNYKFSSEYIVINYNQITGQAKSVEMKWEEYLEYCKTNTLTKLSDYGLTTIE</sequence>
<gene>
    <name evidence="1" type="ORF">LCGC14_0454220</name>
</gene>